<name>A0AA90UJ93_9BACT</name>
<dbReference type="RefSeq" id="WP_153092607.1">
    <property type="nucleotide sequence ID" value="NZ_VZBX01000056.1"/>
</dbReference>
<reference evidence="2" key="1">
    <citation type="submission" date="2019-09" db="EMBL/GenBank/DDBJ databases">
        <title>Distinct polysaccharide growth profiles of human intestinal Prevotella copri isolates.</title>
        <authorList>
            <person name="Fehlner-Peach H."/>
            <person name="Magnabosco C."/>
            <person name="Raghavan V."/>
            <person name="Scher J.U."/>
            <person name="Tett A."/>
            <person name="Cox L.M."/>
            <person name="Gottsegen C."/>
            <person name="Watters A."/>
            <person name="Wiltshire- Gordon J.D."/>
            <person name="Segata N."/>
            <person name="Bonneau R."/>
            <person name="Littman D.R."/>
        </authorList>
    </citation>
    <scope>NUCLEOTIDE SEQUENCE [LARGE SCALE GENOMIC DNA]</scope>
    <source>
        <strain evidence="2">BU41712</strain>
    </source>
</reference>
<proteinExistence type="predicted"/>
<accession>A0AA90UJ93</accession>
<dbReference type="EMBL" id="VZBZ01000081">
    <property type="protein sequence ID" value="MQN77428.1"/>
    <property type="molecule type" value="Genomic_DNA"/>
</dbReference>
<evidence type="ECO:0000313" key="2">
    <source>
        <dbReference type="Proteomes" id="UP000423156"/>
    </source>
</evidence>
<gene>
    <name evidence="1" type="ORF">F7D71_06055</name>
</gene>
<evidence type="ECO:0000313" key="1">
    <source>
        <dbReference type="EMBL" id="MQN77428.1"/>
    </source>
</evidence>
<dbReference type="AlphaFoldDB" id="A0AA90UJ93"/>
<sequence>MYITIFLIILIVIFVCLMNTKTTKEKEEKSLTVANSSKQTEYDLRMQKKHRRYNRLLRHRRVWAVLRFIKEFENIQTSENFYELDKSITKFEVAKERLYEEDYTPGLEDLSTAIRFCLHQQATHKCAHRLSKNEIEKIYDWRLFSYNKHEPLVNAAKRFKLYWDEVLESYKKQSAKCKRNEYVVNHLLEMKEKDTFLNIPNSKEIFDDLIEYYSSLPSFHKCP</sequence>
<organism evidence="1 2">
    <name type="scientific">Segatella copri</name>
    <dbReference type="NCBI Taxonomy" id="165179"/>
    <lineage>
        <taxon>Bacteria</taxon>
        <taxon>Pseudomonadati</taxon>
        <taxon>Bacteroidota</taxon>
        <taxon>Bacteroidia</taxon>
        <taxon>Bacteroidales</taxon>
        <taxon>Prevotellaceae</taxon>
        <taxon>Segatella</taxon>
    </lineage>
</organism>
<dbReference type="Proteomes" id="UP000423156">
    <property type="component" value="Unassembled WGS sequence"/>
</dbReference>
<protein>
    <submittedName>
        <fullName evidence="1">Uncharacterized protein</fullName>
    </submittedName>
</protein>
<comment type="caution">
    <text evidence="1">The sequence shown here is derived from an EMBL/GenBank/DDBJ whole genome shotgun (WGS) entry which is preliminary data.</text>
</comment>